<dbReference type="EMBL" id="OBMR01000003">
    <property type="protein sequence ID" value="SOB97185.1"/>
    <property type="molecule type" value="Genomic_DNA"/>
</dbReference>
<reference evidence="7 8" key="1">
    <citation type="submission" date="2017-08" db="EMBL/GenBank/DDBJ databases">
        <authorList>
            <person name="de Groot N.N."/>
        </authorList>
    </citation>
    <scope>NUCLEOTIDE SEQUENCE [LARGE SCALE GENOMIC DNA]</scope>
    <source>
        <strain evidence="7 8">DSM 9787</strain>
    </source>
</reference>
<feature type="transmembrane region" description="Helical" evidence="5">
    <location>
        <begin position="63"/>
        <end position="81"/>
    </location>
</feature>
<evidence type="ECO:0000256" key="1">
    <source>
        <dbReference type="ARBA" id="ARBA00004141"/>
    </source>
</evidence>
<comment type="subcellular location">
    <subcellularLocation>
        <location evidence="1">Membrane</location>
        <topology evidence="1">Multi-pass membrane protein</topology>
    </subcellularLocation>
</comment>
<dbReference type="InterPro" id="IPR049453">
    <property type="entry name" value="Memb_transporter_dom"/>
</dbReference>
<organism evidence="7 8">
    <name type="scientific">Pseudobutyrivibrio ruminis DSM 9787</name>
    <dbReference type="NCBI Taxonomy" id="1123011"/>
    <lineage>
        <taxon>Bacteria</taxon>
        <taxon>Bacillati</taxon>
        <taxon>Bacillota</taxon>
        <taxon>Clostridia</taxon>
        <taxon>Lachnospirales</taxon>
        <taxon>Lachnospiraceae</taxon>
        <taxon>Pseudobutyrivibrio</taxon>
    </lineage>
</organism>
<dbReference type="RefSeq" id="WP_179670665.1">
    <property type="nucleotide sequence ID" value="NZ_OBMR01000003.1"/>
</dbReference>
<name>A0A285RTT3_9FIRM</name>
<evidence type="ECO:0000313" key="7">
    <source>
        <dbReference type="EMBL" id="SOB97185.1"/>
    </source>
</evidence>
<keyword evidence="4 5" id="KW-0472">Membrane</keyword>
<dbReference type="Pfam" id="PF13515">
    <property type="entry name" value="FUSC_2"/>
    <property type="match status" value="1"/>
</dbReference>
<evidence type="ECO:0000256" key="2">
    <source>
        <dbReference type="ARBA" id="ARBA00022692"/>
    </source>
</evidence>
<keyword evidence="2 5" id="KW-0812">Transmembrane</keyword>
<accession>A0A285RTT3</accession>
<gene>
    <name evidence="7" type="ORF">SAMN02910411_1294</name>
</gene>
<evidence type="ECO:0000313" key="8">
    <source>
        <dbReference type="Proteomes" id="UP000219563"/>
    </source>
</evidence>
<proteinExistence type="predicted"/>
<protein>
    <submittedName>
        <fullName evidence="7">Fusaric acid resistance protein-like</fullName>
    </submittedName>
</protein>
<evidence type="ECO:0000256" key="3">
    <source>
        <dbReference type="ARBA" id="ARBA00022989"/>
    </source>
</evidence>
<dbReference type="Proteomes" id="UP000219563">
    <property type="component" value="Unassembled WGS sequence"/>
</dbReference>
<evidence type="ECO:0000256" key="4">
    <source>
        <dbReference type="ARBA" id="ARBA00023136"/>
    </source>
</evidence>
<keyword evidence="3 5" id="KW-1133">Transmembrane helix</keyword>
<dbReference type="GO" id="GO:0016020">
    <property type="term" value="C:membrane"/>
    <property type="evidence" value="ECO:0007669"/>
    <property type="project" value="UniProtKB-SubCell"/>
</dbReference>
<evidence type="ECO:0000259" key="6">
    <source>
        <dbReference type="Pfam" id="PF13515"/>
    </source>
</evidence>
<feature type="transmembrane region" description="Helical" evidence="5">
    <location>
        <begin position="147"/>
        <end position="166"/>
    </location>
</feature>
<sequence length="173" mass="19525">MNKTAKIPKIGMRIIKSAVAVFICFLIDDLRNEAGIVFYSQLSALWCMQANKKNTIKNAKQRFIGTIIGTIFGFIYIVVKINLLRNFNLDYDYIAAAVISVMIVVIIYTTVLVNKKQASYFSCVVFLSIAVNHIGDMQPYLFVWNRFLDTAIGILVGVGVNLLINIKGREQYD</sequence>
<feature type="transmembrane region" description="Helical" evidence="5">
    <location>
        <begin position="118"/>
        <end position="135"/>
    </location>
</feature>
<dbReference type="AlphaFoldDB" id="A0A285RTT3"/>
<feature type="transmembrane region" description="Helical" evidence="5">
    <location>
        <begin position="93"/>
        <end position="111"/>
    </location>
</feature>
<feature type="domain" description="Integral membrane bound transporter" evidence="6">
    <location>
        <begin position="38"/>
        <end position="158"/>
    </location>
</feature>
<evidence type="ECO:0000256" key="5">
    <source>
        <dbReference type="SAM" id="Phobius"/>
    </source>
</evidence>